<dbReference type="InterPro" id="IPR008983">
    <property type="entry name" value="Tumour_necrosis_fac-like_dom"/>
</dbReference>
<dbReference type="InterPro" id="IPR001073">
    <property type="entry name" value="C1q_dom"/>
</dbReference>
<dbReference type="InterPro" id="IPR050392">
    <property type="entry name" value="Collagen/C1q_domain"/>
</dbReference>
<dbReference type="EnsemblMetazoa" id="CapteT221640">
    <property type="protein sequence ID" value="CapteP221640"/>
    <property type="gene ID" value="CapteG221640"/>
</dbReference>
<comment type="subcellular location">
    <subcellularLocation>
        <location evidence="1">Secreted</location>
    </subcellularLocation>
</comment>
<feature type="chain" id="PRO_5008786603" description="C1q domain-containing protein" evidence="4">
    <location>
        <begin position="24"/>
        <end position="397"/>
    </location>
</feature>
<reference evidence="6 8" key="2">
    <citation type="journal article" date="2013" name="Nature">
        <title>Insights into bilaterian evolution from three spiralian genomes.</title>
        <authorList>
            <person name="Simakov O."/>
            <person name="Marletaz F."/>
            <person name="Cho S.J."/>
            <person name="Edsinger-Gonzales E."/>
            <person name="Havlak P."/>
            <person name="Hellsten U."/>
            <person name="Kuo D.H."/>
            <person name="Larsson T."/>
            <person name="Lv J."/>
            <person name="Arendt D."/>
            <person name="Savage R."/>
            <person name="Osoegawa K."/>
            <person name="de Jong P."/>
            <person name="Grimwood J."/>
            <person name="Chapman J.A."/>
            <person name="Shapiro H."/>
            <person name="Aerts A."/>
            <person name="Otillar R.P."/>
            <person name="Terry A.Y."/>
            <person name="Boore J.L."/>
            <person name="Grigoriev I.V."/>
            <person name="Lindberg D.R."/>
            <person name="Seaver E.C."/>
            <person name="Weisblat D.A."/>
            <person name="Putnam N.H."/>
            <person name="Rokhsar D.S."/>
        </authorList>
    </citation>
    <scope>NUCLEOTIDE SEQUENCE</scope>
    <source>
        <strain evidence="6 8">I ESC-2004</strain>
    </source>
</reference>
<feature type="domain" description="C1q" evidence="5">
    <location>
        <begin position="263"/>
        <end position="397"/>
    </location>
</feature>
<keyword evidence="8" id="KW-1185">Reference proteome</keyword>
<evidence type="ECO:0000256" key="3">
    <source>
        <dbReference type="SAM" id="MobiDB-lite"/>
    </source>
</evidence>
<reference evidence="7" key="3">
    <citation type="submission" date="2015-06" db="UniProtKB">
        <authorList>
            <consortium name="EnsemblMetazoa"/>
        </authorList>
    </citation>
    <scope>IDENTIFICATION</scope>
</reference>
<feature type="compositionally biased region" description="Acidic residues" evidence="3">
    <location>
        <begin position="194"/>
        <end position="203"/>
    </location>
</feature>
<dbReference type="PROSITE" id="PS50871">
    <property type="entry name" value="C1Q"/>
    <property type="match status" value="1"/>
</dbReference>
<dbReference type="Pfam" id="PF00386">
    <property type="entry name" value="C1q"/>
    <property type="match status" value="1"/>
</dbReference>
<evidence type="ECO:0000313" key="6">
    <source>
        <dbReference type="EMBL" id="ELT87156.1"/>
    </source>
</evidence>
<dbReference type="HOGENOM" id="CLU_694942_0_0_1"/>
<feature type="signal peptide" evidence="4">
    <location>
        <begin position="1"/>
        <end position="23"/>
    </location>
</feature>
<gene>
    <name evidence="6" type="ORF">CAPTEDRAFT_221640</name>
</gene>
<accession>R7T3I2</accession>
<protein>
    <recommendedName>
        <fullName evidence="5">C1q domain-containing protein</fullName>
    </recommendedName>
</protein>
<dbReference type="SMART" id="SM00110">
    <property type="entry name" value="C1Q"/>
    <property type="match status" value="1"/>
</dbReference>
<dbReference type="EMBL" id="KB312466">
    <property type="protein sequence ID" value="ELT87156.1"/>
    <property type="molecule type" value="Genomic_DNA"/>
</dbReference>
<organism evidence="6">
    <name type="scientific">Capitella teleta</name>
    <name type="common">Polychaete worm</name>
    <dbReference type="NCBI Taxonomy" id="283909"/>
    <lineage>
        <taxon>Eukaryota</taxon>
        <taxon>Metazoa</taxon>
        <taxon>Spiralia</taxon>
        <taxon>Lophotrochozoa</taxon>
        <taxon>Annelida</taxon>
        <taxon>Polychaeta</taxon>
        <taxon>Sedentaria</taxon>
        <taxon>Scolecida</taxon>
        <taxon>Capitellidae</taxon>
        <taxon>Capitella</taxon>
    </lineage>
</organism>
<dbReference type="Gene3D" id="2.60.120.40">
    <property type="match status" value="1"/>
</dbReference>
<feature type="region of interest" description="Disordered" evidence="3">
    <location>
        <begin position="161"/>
        <end position="203"/>
    </location>
</feature>
<keyword evidence="2" id="KW-0964">Secreted</keyword>
<dbReference type="PANTHER" id="PTHR15427:SF33">
    <property type="entry name" value="COLLAGEN IV NC1 DOMAIN-CONTAINING PROTEIN"/>
    <property type="match status" value="1"/>
</dbReference>
<dbReference type="GO" id="GO:0005581">
    <property type="term" value="C:collagen trimer"/>
    <property type="evidence" value="ECO:0007669"/>
    <property type="project" value="UniProtKB-KW"/>
</dbReference>
<dbReference type="PANTHER" id="PTHR15427">
    <property type="entry name" value="EMILIN ELASTIN MICROFIBRIL INTERFACE-LOCATED PROTEIN ELASTIN MICROFIBRIL INTERFACER"/>
    <property type="match status" value="1"/>
</dbReference>
<name>R7T3I2_CAPTE</name>
<dbReference type="PRINTS" id="PR00007">
    <property type="entry name" value="COMPLEMNTC1Q"/>
</dbReference>
<evidence type="ECO:0000256" key="1">
    <source>
        <dbReference type="ARBA" id="ARBA00004613"/>
    </source>
</evidence>
<dbReference type="AlphaFoldDB" id="R7T3I2"/>
<proteinExistence type="predicted"/>
<evidence type="ECO:0000256" key="4">
    <source>
        <dbReference type="SAM" id="SignalP"/>
    </source>
</evidence>
<keyword evidence="4" id="KW-0732">Signal</keyword>
<evidence type="ECO:0000313" key="8">
    <source>
        <dbReference type="Proteomes" id="UP000014760"/>
    </source>
</evidence>
<evidence type="ECO:0000256" key="2">
    <source>
        <dbReference type="ARBA" id="ARBA00022525"/>
    </source>
</evidence>
<evidence type="ECO:0000259" key="5">
    <source>
        <dbReference type="PROSITE" id="PS50871"/>
    </source>
</evidence>
<evidence type="ECO:0000313" key="7">
    <source>
        <dbReference type="EnsemblMetazoa" id="CapteP221640"/>
    </source>
</evidence>
<dbReference type="OrthoDB" id="6146865at2759"/>
<reference evidence="8" key="1">
    <citation type="submission" date="2012-12" db="EMBL/GenBank/DDBJ databases">
        <authorList>
            <person name="Hellsten U."/>
            <person name="Grimwood J."/>
            <person name="Chapman J.A."/>
            <person name="Shapiro H."/>
            <person name="Aerts A."/>
            <person name="Otillar R.P."/>
            <person name="Terry A.Y."/>
            <person name="Boore J.L."/>
            <person name="Simakov O."/>
            <person name="Marletaz F."/>
            <person name="Cho S.-J."/>
            <person name="Edsinger-Gonzales E."/>
            <person name="Havlak P."/>
            <person name="Kuo D.-H."/>
            <person name="Larsson T."/>
            <person name="Lv J."/>
            <person name="Arendt D."/>
            <person name="Savage R."/>
            <person name="Osoegawa K."/>
            <person name="de Jong P."/>
            <person name="Lindberg D.R."/>
            <person name="Seaver E.C."/>
            <person name="Weisblat D.A."/>
            <person name="Putnam N.H."/>
            <person name="Grigoriev I.V."/>
            <person name="Rokhsar D.S."/>
        </authorList>
    </citation>
    <scope>NUCLEOTIDE SEQUENCE</scope>
    <source>
        <strain evidence="8">I ESC-2004</strain>
    </source>
</reference>
<dbReference type="SUPFAM" id="SSF49842">
    <property type="entry name" value="TNF-like"/>
    <property type="match status" value="1"/>
</dbReference>
<feature type="compositionally biased region" description="Polar residues" evidence="3">
    <location>
        <begin position="161"/>
        <end position="192"/>
    </location>
</feature>
<dbReference type="OMA" id="WYSIMIL"/>
<dbReference type="Proteomes" id="UP000014760">
    <property type="component" value="Unassembled WGS sequence"/>
</dbReference>
<sequence>MENVALLMGTLLVLLRTADGTYAQNINECFTPVEATRSSQTAYHRTNNWIGLFDQKPLRACMTQCLSDVQCAAVLHYANRGRCIPVDGDAEIFRDRDVVRDLSFVFIKRPGSSLAACSTFSTNTVSPTPLFPRRLRPASPLRNQKDIVNFVQSLTRLNSQASSSASTTVPTLQEISHTSTMRPATTSTSRSVAESDDAEERDELDVRLPEGVEFAGFEATVQLTEGPSAAPDIRLRNEEDEELIRVEEFAEPASRARALANENCTRPIAFSATVTQPYNITSPSSSRVIVFDDIATNIGGFYNAQLGNFSPACGGVFSFTVDLSSQRGTLASVHLMHNERVLLPLRANGRFTGDSGTASGTAMVQLLEDDHVFVVLVYDRGYTYVLPGYTRFSGFMV</sequence>
<dbReference type="EMBL" id="AMQN01016035">
    <property type="status" value="NOT_ANNOTATED_CDS"/>
    <property type="molecule type" value="Genomic_DNA"/>
</dbReference>